<feature type="compositionally biased region" description="Polar residues" evidence="1">
    <location>
        <begin position="73"/>
        <end position="87"/>
    </location>
</feature>
<dbReference type="AlphaFoldDB" id="A0AAJ6AMD7"/>
<dbReference type="Proteomes" id="UP001224674">
    <property type="component" value="Chromosome"/>
</dbReference>
<keyword evidence="3" id="KW-1185">Reference proteome</keyword>
<evidence type="ECO:0000256" key="1">
    <source>
        <dbReference type="SAM" id="MobiDB-lite"/>
    </source>
</evidence>
<gene>
    <name evidence="2" type="ORF">QDX21_01420</name>
</gene>
<evidence type="ECO:0000313" key="2">
    <source>
        <dbReference type="EMBL" id="WGH93503.1"/>
    </source>
</evidence>
<feature type="region of interest" description="Disordered" evidence="1">
    <location>
        <begin position="46"/>
        <end position="130"/>
    </location>
</feature>
<name>A0AAJ6AMD7_9MICC</name>
<reference evidence="2 3" key="1">
    <citation type="submission" date="2023-03" db="EMBL/GenBank/DDBJ databases">
        <title>Complete genome sequences of several Auritidibacter ignavus strains isolated from ear infections.</title>
        <authorList>
            <person name="Baehr T."/>
            <person name="Baumhoegger A.M."/>
        </authorList>
    </citation>
    <scope>NUCLEOTIDE SEQUENCE [LARGE SCALE GENOMIC DNA]</scope>
    <source>
        <strain evidence="2 3">BABAE-6</strain>
    </source>
</reference>
<sequence>MIEDLTERFEALHPHPDSEWFVETRPHAAEFYRHYLHAQEMFCELTDSSSPQYPPSADDPRALGELVQETEDASATLSEVSRASNGQGHRPHHMAGPEPPATSPQHNEPSTLAGTNPPEPRLLQRHLPHE</sequence>
<accession>A0AAJ6AMD7</accession>
<proteinExistence type="predicted"/>
<protein>
    <submittedName>
        <fullName evidence="2">Uncharacterized protein</fullName>
    </submittedName>
</protein>
<evidence type="ECO:0000313" key="3">
    <source>
        <dbReference type="Proteomes" id="UP001224674"/>
    </source>
</evidence>
<organism evidence="2 3">
    <name type="scientific">Auritidibacter ignavus</name>
    <dbReference type="NCBI Taxonomy" id="678932"/>
    <lineage>
        <taxon>Bacteria</taxon>
        <taxon>Bacillati</taxon>
        <taxon>Actinomycetota</taxon>
        <taxon>Actinomycetes</taxon>
        <taxon>Micrococcales</taxon>
        <taxon>Micrococcaceae</taxon>
        <taxon>Auritidibacter</taxon>
    </lineage>
</organism>
<feature type="compositionally biased region" description="Polar residues" evidence="1">
    <location>
        <begin position="103"/>
        <end position="114"/>
    </location>
</feature>
<dbReference type="EMBL" id="CP122566">
    <property type="protein sequence ID" value="WGH93503.1"/>
    <property type="molecule type" value="Genomic_DNA"/>
</dbReference>
<dbReference type="RefSeq" id="WP_279673784.1">
    <property type="nucleotide sequence ID" value="NZ_CP122562.1"/>
</dbReference>